<dbReference type="Pfam" id="PF00704">
    <property type="entry name" value="Glyco_hydro_18"/>
    <property type="match status" value="1"/>
</dbReference>
<feature type="compositionally biased region" description="Low complexity" evidence="3">
    <location>
        <begin position="1234"/>
        <end position="1243"/>
    </location>
</feature>
<protein>
    <submittedName>
        <fullName evidence="5">MORN repeat-containing 1</fullName>
    </submittedName>
</protein>
<dbReference type="InterPro" id="IPR003409">
    <property type="entry name" value="MORN"/>
</dbReference>
<keyword evidence="6" id="KW-1185">Reference proteome</keyword>
<dbReference type="InterPro" id="IPR001223">
    <property type="entry name" value="Glyco_hydro18_cat"/>
</dbReference>
<feature type="repeat" description="Filamin" evidence="2">
    <location>
        <begin position="581"/>
        <end position="692"/>
    </location>
</feature>
<organism evidence="5 6">
    <name type="scientific">Micractinium conductrix</name>
    <dbReference type="NCBI Taxonomy" id="554055"/>
    <lineage>
        <taxon>Eukaryota</taxon>
        <taxon>Viridiplantae</taxon>
        <taxon>Chlorophyta</taxon>
        <taxon>core chlorophytes</taxon>
        <taxon>Trebouxiophyceae</taxon>
        <taxon>Chlorellales</taxon>
        <taxon>Chlorellaceae</taxon>
        <taxon>Chlorella clade</taxon>
        <taxon>Micractinium</taxon>
    </lineage>
</organism>
<feature type="region of interest" description="Disordered" evidence="3">
    <location>
        <begin position="1260"/>
        <end position="1279"/>
    </location>
</feature>
<dbReference type="InterPro" id="IPR011583">
    <property type="entry name" value="Chitinase_II/V-like_cat"/>
</dbReference>
<feature type="region of interest" description="Disordered" evidence="3">
    <location>
        <begin position="1298"/>
        <end position="1329"/>
    </location>
</feature>
<reference evidence="5 6" key="1">
    <citation type="journal article" date="2018" name="Plant J.">
        <title>Genome sequences of Chlorella sorokiniana UTEX 1602 and Micractinium conductrix SAG 241.80: implications to maltose excretion by a green alga.</title>
        <authorList>
            <person name="Arriola M.B."/>
            <person name="Velmurugan N."/>
            <person name="Zhang Y."/>
            <person name="Plunkett M.H."/>
            <person name="Hondzo H."/>
            <person name="Barney B.M."/>
        </authorList>
    </citation>
    <scope>NUCLEOTIDE SEQUENCE [LARGE SCALE GENOMIC DNA]</scope>
    <source>
        <strain evidence="5 6">SAG 241.80</strain>
    </source>
</reference>
<comment type="caution">
    <text evidence="5">The sequence shown here is derived from an EMBL/GenBank/DDBJ whole genome shotgun (WGS) entry which is preliminary data.</text>
</comment>
<feature type="compositionally biased region" description="Gly residues" evidence="3">
    <location>
        <begin position="1304"/>
        <end position="1313"/>
    </location>
</feature>
<name>A0A2P6VLQ5_9CHLO</name>
<keyword evidence="1" id="KW-0677">Repeat</keyword>
<feature type="compositionally biased region" description="Basic and acidic residues" evidence="3">
    <location>
        <begin position="1244"/>
        <end position="1255"/>
    </location>
</feature>
<dbReference type="InterPro" id="IPR014756">
    <property type="entry name" value="Ig_E-set"/>
</dbReference>
<evidence type="ECO:0000256" key="2">
    <source>
        <dbReference type="PROSITE-ProRule" id="PRU00087"/>
    </source>
</evidence>
<dbReference type="EMBL" id="LHPF02000003">
    <property type="protein sequence ID" value="PSC75032.1"/>
    <property type="molecule type" value="Genomic_DNA"/>
</dbReference>
<dbReference type="Pfam" id="PF02493">
    <property type="entry name" value="MORN"/>
    <property type="match status" value="12"/>
</dbReference>
<gene>
    <name evidence="5" type="ORF">C2E20_1798</name>
</gene>
<dbReference type="PANTHER" id="PTHR43215">
    <property type="entry name" value="RADIAL SPOKE HEAD 1 HOMOLOG"/>
    <property type="match status" value="1"/>
</dbReference>
<dbReference type="STRING" id="554055.A0A2P6VLQ5"/>
<dbReference type="SMART" id="SM00557">
    <property type="entry name" value="IG_FLMN"/>
    <property type="match status" value="2"/>
</dbReference>
<feature type="repeat" description="Filamin" evidence="2">
    <location>
        <begin position="701"/>
        <end position="802"/>
    </location>
</feature>
<dbReference type="Gene3D" id="3.20.20.80">
    <property type="entry name" value="Glycosidases"/>
    <property type="match status" value="1"/>
</dbReference>
<dbReference type="InterPro" id="IPR017868">
    <property type="entry name" value="Filamin/ABP280_repeat-like"/>
</dbReference>
<dbReference type="GO" id="GO:0008061">
    <property type="term" value="F:chitin binding"/>
    <property type="evidence" value="ECO:0007669"/>
    <property type="project" value="InterPro"/>
</dbReference>
<proteinExistence type="predicted"/>
<evidence type="ECO:0000313" key="5">
    <source>
        <dbReference type="EMBL" id="PSC75032.1"/>
    </source>
</evidence>
<dbReference type="SUPFAM" id="SSF82185">
    <property type="entry name" value="Histone H3 K4-specific methyltransferase SET7/9 N-terminal domain"/>
    <property type="match status" value="3"/>
</dbReference>
<dbReference type="Gene3D" id="2.60.40.10">
    <property type="entry name" value="Immunoglobulins"/>
    <property type="match status" value="2"/>
</dbReference>
<dbReference type="InterPro" id="IPR017853">
    <property type="entry name" value="GH"/>
</dbReference>
<dbReference type="PANTHER" id="PTHR43215:SF14">
    <property type="entry name" value="RADIAL SPOKE HEAD 1 HOMOLOG"/>
    <property type="match status" value="1"/>
</dbReference>
<dbReference type="Proteomes" id="UP000239649">
    <property type="component" value="Unassembled WGS sequence"/>
</dbReference>
<dbReference type="SUPFAM" id="SSF51445">
    <property type="entry name" value="(Trans)glycosidases"/>
    <property type="match status" value="1"/>
</dbReference>
<evidence type="ECO:0000256" key="3">
    <source>
        <dbReference type="SAM" id="MobiDB-lite"/>
    </source>
</evidence>
<dbReference type="OrthoDB" id="270720at2759"/>
<dbReference type="GO" id="GO:0005829">
    <property type="term" value="C:cytosol"/>
    <property type="evidence" value="ECO:0007669"/>
    <property type="project" value="TreeGrafter"/>
</dbReference>
<accession>A0A2P6VLQ5</accession>
<dbReference type="SMART" id="SM00636">
    <property type="entry name" value="Glyco_18"/>
    <property type="match status" value="1"/>
</dbReference>
<dbReference type="InterPro" id="IPR001298">
    <property type="entry name" value="Filamin/ABP280_rpt"/>
</dbReference>
<dbReference type="SUPFAM" id="SSF81296">
    <property type="entry name" value="E set domains"/>
    <property type="match status" value="2"/>
</dbReference>
<dbReference type="PROSITE" id="PS50194">
    <property type="entry name" value="FILAMIN_REPEAT"/>
    <property type="match status" value="2"/>
</dbReference>
<feature type="compositionally biased region" description="Low complexity" evidence="3">
    <location>
        <begin position="1260"/>
        <end position="1275"/>
    </location>
</feature>
<feature type="region of interest" description="Disordered" evidence="3">
    <location>
        <begin position="1201"/>
        <end position="1255"/>
    </location>
</feature>
<feature type="compositionally biased region" description="Basic residues" evidence="3">
    <location>
        <begin position="1319"/>
        <end position="1329"/>
    </location>
</feature>
<evidence type="ECO:0000313" key="6">
    <source>
        <dbReference type="Proteomes" id="UP000239649"/>
    </source>
</evidence>
<feature type="domain" description="Chitinase II/V-like catalytic" evidence="4">
    <location>
        <begin position="943"/>
        <end position="1363"/>
    </location>
</feature>
<feature type="compositionally biased region" description="Gly residues" evidence="3">
    <location>
        <begin position="1204"/>
        <end position="1229"/>
    </location>
</feature>
<evidence type="ECO:0000256" key="1">
    <source>
        <dbReference type="ARBA" id="ARBA00022737"/>
    </source>
</evidence>
<dbReference type="Pfam" id="PF00630">
    <property type="entry name" value="Filamin"/>
    <property type="match status" value="2"/>
</dbReference>
<sequence>MPAALLASAACAAPLRSGKTCWQRREVQAAPCRPCAGGAAPAATEAARRRCRLRSHSAAPAAQAVGGPEAQLQADLEQLLSSGAQMEAEEVAARVEAIEESSAGLGANVVDAATNDGSFMAAPLSRQLKKVTGTAAKLTMGGLTFGAVQPGDLEGERQGVAQAYTVTSSFSVPTHDLADVCEVVGTYRQDADNPQRLHIQFTEVVPRAERRWRGRPAALAGAQGYVLPGEGAVPSLQEGEEELPPQLVHGFQSPEDFTIREQTLTYTNGDSYSGETLGALRHGRGTHTCSSGDVYSGQWRYDKREGTGKVTFTNGKEYEGEWKADKAHGEGVARYENGGVYVGQFEEDNRSGWGTHYFPTRDKYEGEWAGDAMEGKGQFTYADSSYFEGEFVAGERVKGKLVAADGSYEYSGGWKGDLRHGYGVCYQRGFFQYMGQWADDVQAGEGKCVYADGSTYDGEWQAGARHGRGKFAAGNLRYEGEWQEGRQHGQGAMQTEGGDKYVGEFAEGKWHGKGRCLYADGSKYEGEWQHDVRHGQGTCLFANGDKYSGEWKGDKRHGQGTCKFASGRKFRGEWEDDGWVQSTADPERSRVAGPGVTRAVAGQRAELVIEARDDAGVKRLSGGDEFQAAVWSAEPGGAEGAGDDAAVTAEVEDKGDGTYHVMYTATRAGLYQLHITVGPEEHVADSPYPLRVLPAKPCTRRSVVAGAGRGAATTGAPAAFTVAAHDEFGNRWFGDAAQLASLLPLEARLVGGAGSTEVPVALQPGRDGAFTCIYTAPTPGFWRLHIDCGGQPLPGTPFSVLAADPALAIAAGAAGAAGTCDAAAAKPAAVGDAQAAADDTAAVIATFQQPDGAASAAAAAAAPPIVRDQMAVWERIAAAAFAEPDGSMEGWDDDAARGPPKSSEDTYIEAHPGVPVVENLEDLWKVSKLQTERKKREEEGKVKRLQGMRAQLEKTFGPAQPPSEAEVAAAVKEIVQADAAAITEDQCEMVAHQAAAARCGEARRGVRVTPRVIWEIGGQNALAALASPESVAALLAGEAQRRGFDGWALEGWSLWAAMGVTRDPAARAAALRLLRALAAALAADGRRLLLAVSPLRPAPGRQQQLTDEDAAELLALADGLTVMTYDHATADKPGPTAPLPWVEENADVFAAVADRLPGAPRHKVLLGLPFYGNEWRYQGKKLVGLDAVLSGRLLEVLRQQAAQPGGGDGGSEGSSDGGDSKGSGGGGELEGLMRAAEQRQQQRGQEHGCSAEEAARGADAGAGSCAAPSSSSSTSGDGGLRITWLDESCEHLFRWKAPADGSNSSGGGSGGTSGTSSSPKKKKKKQKRLQHLLYCPTPRAVAERLGAAARRGMGAAVWELGQGVEETAALL</sequence>
<dbReference type="Gene3D" id="2.20.110.10">
    <property type="entry name" value="Histone H3 K4-specific methyltransferase SET7/9 N-terminal domain"/>
    <property type="match status" value="5"/>
</dbReference>
<dbReference type="GO" id="GO:0005975">
    <property type="term" value="P:carbohydrate metabolic process"/>
    <property type="evidence" value="ECO:0007669"/>
    <property type="project" value="InterPro"/>
</dbReference>
<feature type="region of interest" description="Disordered" evidence="3">
    <location>
        <begin position="885"/>
        <end position="905"/>
    </location>
</feature>
<dbReference type="SMART" id="SM00698">
    <property type="entry name" value="MORN"/>
    <property type="match status" value="12"/>
</dbReference>
<dbReference type="InterPro" id="IPR013783">
    <property type="entry name" value="Ig-like_fold"/>
</dbReference>
<dbReference type="GO" id="GO:0016020">
    <property type="term" value="C:membrane"/>
    <property type="evidence" value="ECO:0007669"/>
    <property type="project" value="UniProtKB-ARBA"/>
</dbReference>
<evidence type="ECO:0000259" key="4">
    <source>
        <dbReference type="SMART" id="SM00636"/>
    </source>
</evidence>